<dbReference type="GO" id="GO:0051015">
    <property type="term" value="F:actin filament binding"/>
    <property type="evidence" value="ECO:0007669"/>
    <property type="project" value="TreeGrafter"/>
</dbReference>
<dbReference type="GO" id="GO:0051017">
    <property type="term" value="P:actin filament bundle assembly"/>
    <property type="evidence" value="ECO:0007669"/>
    <property type="project" value="TreeGrafter"/>
</dbReference>
<dbReference type="PANTHER" id="PTHR24153:SF8">
    <property type="entry name" value="FORKED, ISOFORM F"/>
    <property type="match status" value="1"/>
</dbReference>
<dbReference type="InterPro" id="IPR002110">
    <property type="entry name" value="Ankyrin_rpt"/>
</dbReference>
<sequence length="247" mass="27573">MCLFCVPPASAEESHSVCCVHHTYHQSQSTLERQSRILALTQKKKWDKLMDHLDTPEGEEDAIAYSIERSALEWNILHTLCWSGAPVNLIKRFTGLCPNLVSEVDLMGRTPLHISLCDVLDACVAKYLLTKNPYLATVRDKRGKTPLMYACDNAGRTNDASVSKVQLDLIRTLLETNPSTVLEEDNDGVSPIESAICNGATADIVGALQTYAIHTAKRQQRKKQERAQRVAKINQVPQWISVRMIST</sequence>
<dbReference type="SUPFAM" id="SSF48403">
    <property type="entry name" value="Ankyrin repeat"/>
    <property type="match status" value="1"/>
</dbReference>
<organism evidence="3">
    <name type="scientific">Pseudictyota dubia</name>
    <dbReference type="NCBI Taxonomy" id="2749911"/>
    <lineage>
        <taxon>Eukaryota</taxon>
        <taxon>Sar</taxon>
        <taxon>Stramenopiles</taxon>
        <taxon>Ochrophyta</taxon>
        <taxon>Bacillariophyta</taxon>
        <taxon>Mediophyceae</taxon>
        <taxon>Biddulphiophycidae</taxon>
        <taxon>Eupodiscales</taxon>
        <taxon>Odontellaceae</taxon>
        <taxon>Pseudictyota</taxon>
    </lineage>
</organism>
<evidence type="ECO:0000256" key="2">
    <source>
        <dbReference type="ARBA" id="ARBA00023043"/>
    </source>
</evidence>
<dbReference type="AlphaFoldDB" id="A0A7R9Z5D3"/>
<reference evidence="3" key="1">
    <citation type="submission" date="2021-01" db="EMBL/GenBank/DDBJ databases">
        <authorList>
            <person name="Corre E."/>
            <person name="Pelletier E."/>
            <person name="Niang G."/>
            <person name="Scheremetjew M."/>
            <person name="Finn R."/>
            <person name="Kale V."/>
            <person name="Holt S."/>
            <person name="Cochrane G."/>
            <person name="Meng A."/>
            <person name="Brown T."/>
            <person name="Cohen L."/>
        </authorList>
    </citation>
    <scope>NUCLEOTIDE SEQUENCE</scope>
    <source>
        <strain evidence="3">CCMP147</strain>
    </source>
</reference>
<gene>
    <name evidence="3" type="ORF">TDUB1175_LOCUS7511</name>
</gene>
<protein>
    <submittedName>
        <fullName evidence="3">Uncharacterized protein</fullName>
    </submittedName>
</protein>
<name>A0A7R9Z5D3_9STRA</name>
<keyword evidence="2" id="KW-0040">ANK repeat</keyword>
<dbReference type="Gene3D" id="1.25.40.20">
    <property type="entry name" value="Ankyrin repeat-containing domain"/>
    <property type="match status" value="1"/>
</dbReference>
<dbReference type="InterPro" id="IPR052420">
    <property type="entry name" value="Espin/Espin-like"/>
</dbReference>
<accession>A0A7R9Z5D3</accession>
<dbReference type="InterPro" id="IPR036770">
    <property type="entry name" value="Ankyrin_rpt-contain_sf"/>
</dbReference>
<dbReference type="PANTHER" id="PTHR24153">
    <property type="entry name" value="ESPIN"/>
    <property type="match status" value="1"/>
</dbReference>
<dbReference type="GO" id="GO:0005737">
    <property type="term" value="C:cytoplasm"/>
    <property type="evidence" value="ECO:0007669"/>
    <property type="project" value="TreeGrafter"/>
</dbReference>
<evidence type="ECO:0000313" key="3">
    <source>
        <dbReference type="EMBL" id="CAD8305644.1"/>
    </source>
</evidence>
<proteinExistence type="predicted"/>
<keyword evidence="1" id="KW-0677">Repeat</keyword>
<dbReference type="Pfam" id="PF12796">
    <property type="entry name" value="Ank_2"/>
    <property type="match status" value="1"/>
</dbReference>
<dbReference type="EMBL" id="HBED01015186">
    <property type="protein sequence ID" value="CAD8305644.1"/>
    <property type="molecule type" value="Transcribed_RNA"/>
</dbReference>
<evidence type="ECO:0000256" key="1">
    <source>
        <dbReference type="ARBA" id="ARBA00022737"/>
    </source>
</evidence>